<evidence type="ECO:0000313" key="1">
    <source>
        <dbReference type="EMBL" id="KYQ53209.1"/>
    </source>
</evidence>
<organism evidence="1 2">
    <name type="scientific">Mycetomoellerius zeteki</name>
    <dbReference type="NCBI Taxonomy" id="64791"/>
    <lineage>
        <taxon>Eukaryota</taxon>
        <taxon>Metazoa</taxon>
        <taxon>Ecdysozoa</taxon>
        <taxon>Arthropoda</taxon>
        <taxon>Hexapoda</taxon>
        <taxon>Insecta</taxon>
        <taxon>Pterygota</taxon>
        <taxon>Neoptera</taxon>
        <taxon>Endopterygota</taxon>
        <taxon>Hymenoptera</taxon>
        <taxon>Apocrita</taxon>
        <taxon>Aculeata</taxon>
        <taxon>Formicoidea</taxon>
        <taxon>Formicidae</taxon>
        <taxon>Myrmicinae</taxon>
        <taxon>Mycetomoellerius</taxon>
    </lineage>
</organism>
<sequence length="139" mass="15821">MVGSSAPHKFTFELNGKININGRRNEINVRRMSGKRTRSFKCAVHHRDREVCSENDFHLLVHEPPLFRRISDVRDDDDDSGSNDDATETAMRTRTAILTVFLPCILCCASLPMRENLEELPTYLVHCTTCETSTSSCFL</sequence>
<gene>
    <name evidence="1" type="ORF">ALC60_07940</name>
</gene>
<dbReference type="Proteomes" id="UP000075809">
    <property type="component" value="Unassembled WGS sequence"/>
</dbReference>
<accession>A0A151WZB1</accession>
<protein>
    <submittedName>
        <fullName evidence="1">Uncharacterized protein</fullName>
    </submittedName>
</protein>
<proteinExistence type="predicted"/>
<name>A0A151WZB1_9HYME</name>
<reference evidence="1 2" key="1">
    <citation type="submission" date="2015-09" db="EMBL/GenBank/DDBJ databases">
        <title>Trachymyrmex zeteki WGS genome.</title>
        <authorList>
            <person name="Nygaard S."/>
            <person name="Hu H."/>
            <person name="Boomsma J."/>
            <person name="Zhang G."/>
        </authorList>
    </citation>
    <scope>NUCLEOTIDE SEQUENCE [LARGE SCALE GENOMIC DNA]</scope>
    <source>
        <strain evidence="1">Tzet28-1</strain>
        <tissue evidence="1">Whole body</tissue>
    </source>
</reference>
<keyword evidence="2" id="KW-1185">Reference proteome</keyword>
<evidence type="ECO:0000313" key="2">
    <source>
        <dbReference type="Proteomes" id="UP000075809"/>
    </source>
</evidence>
<dbReference type="AlphaFoldDB" id="A0A151WZB1"/>
<dbReference type="EMBL" id="KQ982649">
    <property type="protein sequence ID" value="KYQ53209.1"/>
    <property type="molecule type" value="Genomic_DNA"/>
</dbReference>
<dbReference type="STRING" id="64791.A0A151WZB1"/>